<sequence>MGSRKISFNLADATPHICIVGAGISGLRSADILLQQGFQVTMLEGRDRIGGRHATGNRHPIRDLAIATNTPLHHWNSKQNIYTSSGELLLDEKASELSTLLWDIIEEAFEYSKKNEKSIPECASLYDYVAVRVKEKLPGQVGDQKLILSMSEMWGAYVGHPITRQSLRFAWMEECCGGEELFIETTYKAILDRIAELPLEKADIRLEERVVKVQTPRDRDAGKISVTTEKGEHLLFDEVLMTTPLGWLKQHKDVAFAPPLPPRICSAIDAISVGHLEKVYITFPLAFWTDDQADDFAGYTNWLSPEYAPETNPRCWPQEIWNLASFSPENRRPTILFYLYGECSNYIINLVHGKCSEEHYSLLDAFFRPYYSLLPNFSSYDENCKPKAILSTEWQKDEMSGYGSYCNFQVGMKEADEDVKAIRKGCPERRLWFAGEHTAPFEELGTAVGAYMSGEALAQRMLEMYLTR</sequence>
<dbReference type="InterPro" id="IPR050281">
    <property type="entry name" value="Flavin_monoamine_oxidase"/>
</dbReference>
<evidence type="ECO:0000259" key="1">
    <source>
        <dbReference type="Pfam" id="PF01593"/>
    </source>
</evidence>
<dbReference type="Pfam" id="PF01593">
    <property type="entry name" value="Amino_oxidase"/>
    <property type="match status" value="1"/>
</dbReference>
<dbReference type="InterPro" id="IPR036188">
    <property type="entry name" value="FAD/NAD-bd_sf"/>
</dbReference>
<dbReference type="GO" id="GO:0006338">
    <property type="term" value="P:chromatin remodeling"/>
    <property type="evidence" value="ECO:0007669"/>
    <property type="project" value="TreeGrafter"/>
</dbReference>
<evidence type="ECO:0000313" key="3">
    <source>
        <dbReference type="Proteomes" id="UP000019373"/>
    </source>
</evidence>
<dbReference type="GeneID" id="19235583"/>
<dbReference type="Gene3D" id="3.50.50.60">
    <property type="entry name" value="FAD/NAD(P)-binding domain"/>
    <property type="match status" value="1"/>
</dbReference>
<dbReference type="SUPFAM" id="SSF51905">
    <property type="entry name" value="FAD/NAD(P)-binding domain"/>
    <property type="match status" value="1"/>
</dbReference>
<protein>
    <recommendedName>
        <fullName evidence="1">Amine oxidase domain-containing protein</fullName>
    </recommendedName>
</protein>
<dbReference type="AlphaFoldDB" id="U1GHD8"/>
<gene>
    <name evidence="2" type="ORF">EPUS_00522</name>
</gene>
<feature type="domain" description="Amine oxidase" evidence="1">
    <location>
        <begin position="163"/>
        <end position="462"/>
    </location>
</feature>
<dbReference type="Gene3D" id="3.90.660.10">
    <property type="match status" value="1"/>
</dbReference>
<reference evidence="3" key="1">
    <citation type="journal article" date="2014" name="BMC Genomics">
        <title>Genome characteristics reveal the impact of lichenization on lichen-forming fungus Endocarpon pusillum Hedwig (Verrucariales, Ascomycota).</title>
        <authorList>
            <person name="Wang Y.-Y."/>
            <person name="Liu B."/>
            <person name="Zhang X.-Y."/>
            <person name="Zhou Q.-M."/>
            <person name="Zhang T."/>
            <person name="Li H."/>
            <person name="Yu Y.-F."/>
            <person name="Zhang X.-L."/>
            <person name="Hao X.-Y."/>
            <person name="Wang M."/>
            <person name="Wang L."/>
            <person name="Wei J.-C."/>
        </authorList>
    </citation>
    <scope>NUCLEOTIDE SEQUENCE [LARGE SCALE GENOMIC DNA]</scope>
    <source>
        <strain evidence="3">Z07020 / HMAS-L-300199</strain>
    </source>
</reference>
<dbReference type="eggNOG" id="KOG0029">
    <property type="taxonomic scope" value="Eukaryota"/>
</dbReference>
<proteinExistence type="predicted"/>
<dbReference type="GO" id="GO:0050660">
    <property type="term" value="F:flavin adenine dinucleotide binding"/>
    <property type="evidence" value="ECO:0007669"/>
    <property type="project" value="TreeGrafter"/>
</dbReference>
<accession>U1GHD8</accession>
<dbReference type="InterPro" id="IPR002937">
    <property type="entry name" value="Amino_oxidase"/>
</dbReference>
<organism evidence="2 3">
    <name type="scientific">Endocarpon pusillum (strain Z07020 / HMAS-L-300199)</name>
    <name type="common">Lichen-forming fungus</name>
    <dbReference type="NCBI Taxonomy" id="1263415"/>
    <lineage>
        <taxon>Eukaryota</taxon>
        <taxon>Fungi</taxon>
        <taxon>Dikarya</taxon>
        <taxon>Ascomycota</taxon>
        <taxon>Pezizomycotina</taxon>
        <taxon>Eurotiomycetes</taxon>
        <taxon>Chaetothyriomycetidae</taxon>
        <taxon>Verrucariales</taxon>
        <taxon>Verrucariaceae</taxon>
        <taxon>Endocarpon</taxon>
    </lineage>
</organism>
<dbReference type="GO" id="GO:0016491">
    <property type="term" value="F:oxidoreductase activity"/>
    <property type="evidence" value="ECO:0007669"/>
    <property type="project" value="InterPro"/>
</dbReference>
<dbReference type="RefSeq" id="XP_007802742.1">
    <property type="nucleotide sequence ID" value="XM_007804551.1"/>
</dbReference>
<dbReference type="EMBL" id="KE721204">
    <property type="protein sequence ID" value="ERF71533.1"/>
    <property type="molecule type" value="Genomic_DNA"/>
</dbReference>
<dbReference type="HOGENOM" id="CLU_004498_7_1_1"/>
<evidence type="ECO:0000313" key="2">
    <source>
        <dbReference type="EMBL" id="ERF71533.1"/>
    </source>
</evidence>
<dbReference type="GO" id="GO:0003682">
    <property type="term" value="F:chromatin binding"/>
    <property type="evidence" value="ECO:0007669"/>
    <property type="project" value="TreeGrafter"/>
</dbReference>
<name>U1GHD8_ENDPU</name>
<keyword evidence="3" id="KW-1185">Reference proteome</keyword>
<dbReference type="Pfam" id="PF13450">
    <property type="entry name" value="NAD_binding_8"/>
    <property type="match status" value="1"/>
</dbReference>
<dbReference type="Proteomes" id="UP000019373">
    <property type="component" value="Unassembled WGS sequence"/>
</dbReference>
<dbReference type="OrthoDB" id="5046242at2759"/>
<dbReference type="SUPFAM" id="SSF54373">
    <property type="entry name" value="FAD-linked reductases, C-terminal domain"/>
    <property type="match status" value="1"/>
</dbReference>
<dbReference type="PANTHER" id="PTHR10742">
    <property type="entry name" value="FLAVIN MONOAMINE OXIDASE"/>
    <property type="match status" value="1"/>
</dbReference>
<dbReference type="OMA" id="EMWGAYV"/>
<dbReference type="PANTHER" id="PTHR10742:SF414">
    <property type="entry name" value="CONTAINING AMINE OXIDASE, PUTATIVE (AFU_ORTHOLOGUE AFUA_3G12150)-RELATED"/>
    <property type="match status" value="1"/>
</dbReference>